<dbReference type="InterPro" id="IPR002343">
    <property type="entry name" value="Hud_Sxl_RNA"/>
</dbReference>
<comment type="function">
    <text evidence="4">Has a role in the perception of gravity.</text>
</comment>
<dbReference type="SMART" id="SM00360">
    <property type="entry name" value="RRM"/>
    <property type="match status" value="2"/>
</dbReference>
<keyword evidence="2" id="KW-0677">Repeat</keyword>
<dbReference type="Pfam" id="PF00076">
    <property type="entry name" value="RRM_1"/>
    <property type="match status" value="2"/>
</dbReference>
<protein>
    <recommendedName>
        <fullName evidence="5">Protein alan shepard</fullName>
    </recommendedName>
</protein>
<dbReference type="Gene3D" id="3.30.70.330">
    <property type="match status" value="2"/>
</dbReference>
<evidence type="ECO:0000256" key="2">
    <source>
        <dbReference type="ARBA" id="ARBA00022737"/>
    </source>
</evidence>
<reference evidence="9" key="3">
    <citation type="submission" date="2015-11" db="EMBL/GenBank/DDBJ databases">
        <authorList>
            <consortium name="FlyBase"/>
        </authorList>
    </citation>
    <scope>NUCLEOTIDE SEQUENCE</scope>
    <source>
        <strain evidence="9">TSC#15010-1051.87</strain>
    </source>
</reference>
<feature type="region of interest" description="Disordered" evidence="7">
    <location>
        <begin position="218"/>
        <end position="271"/>
    </location>
</feature>
<evidence type="ECO:0000256" key="1">
    <source>
        <dbReference type="ARBA" id="ARBA00022553"/>
    </source>
</evidence>
<dbReference type="FunFam" id="3.30.70.330:FF:000491">
    <property type="entry name" value="protein alan shepard isoform X6"/>
    <property type="match status" value="1"/>
</dbReference>
<dbReference type="EMBL" id="CH940647">
    <property type="protein sequence ID" value="KRF84307.1"/>
    <property type="molecule type" value="Genomic_DNA"/>
</dbReference>
<keyword evidence="10" id="KW-1185">Reference proteome</keyword>
<dbReference type="EMBL" id="CH940647">
    <property type="protein sequence ID" value="KRF84290.1"/>
    <property type="molecule type" value="Genomic_DNA"/>
</dbReference>
<feature type="compositionally biased region" description="Low complexity" evidence="7">
    <location>
        <begin position="34"/>
        <end position="52"/>
    </location>
</feature>
<organism evidence="9 10">
    <name type="scientific">Drosophila virilis</name>
    <name type="common">Fruit fly</name>
    <dbReference type="NCBI Taxonomy" id="7244"/>
    <lineage>
        <taxon>Eukaryota</taxon>
        <taxon>Metazoa</taxon>
        <taxon>Ecdysozoa</taxon>
        <taxon>Arthropoda</taxon>
        <taxon>Hexapoda</taxon>
        <taxon>Insecta</taxon>
        <taxon>Pterygota</taxon>
        <taxon>Neoptera</taxon>
        <taxon>Endopterygota</taxon>
        <taxon>Diptera</taxon>
        <taxon>Brachycera</taxon>
        <taxon>Muscomorpha</taxon>
        <taxon>Ephydroidea</taxon>
        <taxon>Drosophilidae</taxon>
        <taxon>Drosophila</taxon>
    </lineage>
</organism>
<evidence type="ECO:0000313" key="10">
    <source>
        <dbReference type="Proteomes" id="UP000008792"/>
    </source>
</evidence>
<feature type="compositionally biased region" description="Polar residues" evidence="7">
    <location>
        <begin position="71"/>
        <end position="89"/>
    </location>
</feature>
<dbReference type="PROSITE" id="PS50102">
    <property type="entry name" value="RRM"/>
    <property type="match status" value="2"/>
</dbReference>
<dbReference type="CDD" id="cd12244">
    <property type="entry name" value="RRM2_MSSP"/>
    <property type="match status" value="1"/>
</dbReference>
<dbReference type="PRINTS" id="PR00961">
    <property type="entry name" value="HUDSXLRNA"/>
</dbReference>
<reference evidence="9" key="2">
    <citation type="journal article" date="2008" name="Bioinformatics">
        <title>Assembly reconciliation.</title>
        <authorList>
            <person name="Zimin A.V."/>
            <person name="Smith D.R."/>
            <person name="Sutton G."/>
            <person name="Yorke J.A."/>
        </authorList>
    </citation>
    <scope>NUCLEOTIDE SEQUENCE</scope>
    <source>
        <strain evidence="9">TSC#15010-1051.87</strain>
    </source>
</reference>
<dbReference type="GO" id="GO:0003723">
    <property type="term" value="F:RNA binding"/>
    <property type="evidence" value="ECO:0007669"/>
    <property type="project" value="UniProtKB-UniRule"/>
</dbReference>
<evidence type="ECO:0000313" key="9">
    <source>
        <dbReference type="EMBL" id="KRF84307.1"/>
    </source>
</evidence>
<dbReference type="SUPFAM" id="SSF54928">
    <property type="entry name" value="RNA-binding domain, RBD"/>
    <property type="match status" value="2"/>
</dbReference>
<dbReference type="PANTHER" id="PTHR24012">
    <property type="entry name" value="RNA BINDING PROTEIN"/>
    <property type="match status" value="1"/>
</dbReference>
<feature type="compositionally biased region" description="Low complexity" evidence="7">
    <location>
        <begin position="90"/>
        <end position="99"/>
    </location>
</feature>
<feature type="compositionally biased region" description="Low complexity" evidence="7">
    <location>
        <begin position="223"/>
        <end position="271"/>
    </location>
</feature>
<feature type="region of interest" description="Disordered" evidence="7">
    <location>
        <begin position="1"/>
        <end position="103"/>
    </location>
</feature>
<dbReference type="SMR" id="A0A0Q9WII8"/>
<gene>
    <name evidence="9" type="primary">Dvir\GJ12205</name>
    <name evidence="9" type="ORF">Dvir_GJ12205</name>
</gene>
<name>A0A0Q9WII8_DROVI</name>
<dbReference type="InterPro" id="IPR012677">
    <property type="entry name" value="Nucleotide-bd_a/b_plait_sf"/>
</dbReference>
<dbReference type="CDD" id="cd12243">
    <property type="entry name" value="RRM1_MSSP"/>
    <property type="match status" value="1"/>
</dbReference>
<dbReference type="GO" id="GO:1990904">
    <property type="term" value="C:ribonucleoprotein complex"/>
    <property type="evidence" value="ECO:0007669"/>
    <property type="project" value="InterPro"/>
</dbReference>
<sequence>MNVDSSRVISKEEEERTIAFAMHPRYSPAPPPHQQQQQQQQQPMGGPHQQQSAGGGPGHGGGASGHMRAPPNSQQLPPQMPRSQNYANGSSSAASVAAAPPTPRSAFPGAPLTASAVALKGAIPQRPPAMTSPAAAAAGAALAAGAPYRGATSWTPQGYAPAAAAAAAAVAQQAYRYTAPLPQPAYAAYTPHTATTQATTTAYQWVNQLSTLEYGQRVPTAASPSNTNSSSSSNTGSQSGTLSTSLSNTTNTNTTMGPNGTAQNQNQQGGEQLSKTNLYIRGLQQGTTDKDLINMCAQYGTIISTKAILDKTTNKCKGYGFVDFEQPAYAEGAVKGLQAKGVQAQMAKVGIWVLHRPAIQQEQDPTNLYIANLPPHFKETDLEAMLAKYGQVVSTRILRDQQMNSKGVGFARMESREKCEQIIQMFNGNTIPGAKDPLLVKFADGGPKKKNLFKTPDPNARAWRDVSAEGIPVAYDPTMQQNGVSVNVGTPIGVPYSRFGAPQVGGYPVAGSQWIPGYMMTQPITQVDDQYSSSALQYMQMAAAPQLGVTSYKPEAVNQVQPRGISMMVSGDTAVPYGTMMPQLATLQIGNSNFSPSLQYISPTYPYYAPPPTIIPTMPMTDSEQASTAASPDEAYTQYPHQAAPK</sequence>
<proteinExistence type="predicted"/>
<dbReference type="OrthoDB" id="271725at2759"/>
<keyword evidence="1" id="KW-0597">Phosphoprotein</keyword>
<evidence type="ECO:0000256" key="6">
    <source>
        <dbReference type="PROSITE-ProRule" id="PRU00176"/>
    </source>
</evidence>
<dbReference type="InterPro" id="IPR035979">
    <property type="entry name" value="RBD_domain_sf"/>
</dbReference>
<keyword evidence="3 6" id="KW-0694">RNA-binding</keyword>
<evidence type="ECO:0000259" key="8">
    <source>
        <dbReference type="PROSITE" id="PS50102"/>
    </source>
</evidence>
<evidence type="ECO:0000256" key="3">
    <source>
        <dbReference type="ARBA" id="ARBA00022884"/>
    </source>
</evidence>
<feature type="region of interest" description="Disordered" evidence="7">
    <location>
        <begin position="620"/>
        <end position="646"/>
    </location>
</feature>
<dbReference type="FunFam" id="3.30.70.330:FF:000169">
    <property type="entry name" value="protein alan shepard isoform X4"/>
    <property type="match status" value="1"/>
</dbReference>
<feature type="compositionally biased region" description="Gly residues" evidence="7">
    <location>
        <begin position="53"/>
        <end position="64"/>
    </location>
</feature>
<dbReference type="AlphaFoldDB" id="A0A0Q9WII8"/>
<accession>A0A0Q9WII8</accession>
<evidence type="ECO:0000256" key="4">
    <source>
        <dbReference type="ARBA" id="ARBA00037469"/>
    </source>
</evidence>
<dbReference type="InterPro" id="IPR000504">
    <property type="entry name" value="RRM_dom"/>
</dbReference>
<evidence type="ECO:0000256" key="5">
    <source>
        <dbReference type="ARBA" id="ARBA00039536"/>
    </source>
</evidence>
<evidence type="ECO:0000256" key="7">
    <source>
        <dbReference type="SAM" id="MobiDB-lite"/>
    </source>
</evidence>
<feature type="domain" description="RRM" evidence="8">
    <location>
        <begin position="366"/>
        <end position="445"/>
    </location>
</feature>
<dbReference type="Proteomes" id="UP000008792">
    <property type="component" value="Unassembled WGS sequence"/>
</dbReference>
<reference evidence="9 10" key="1">
    <citation type="journal article" date="2007" name="Nature">
        <title>Evolution of genes and genomes on the Drosophila phylogeny.</title>
        <authorList>
            <consortium name="Drosophila 12 Genomes Consortium"/>
            <person name="Clark A.G."/>
            <person name="Eisen M.B."/>
            <person name="Smith D.R."/>
            <person name="Bergman C.M."/>
            <person name="Oliver B."/>
            <person name="Markow T.A."/>
            <person name="Kaufman T.C."/>
            <person name="Kellis M."/>
            <person name="Gelbart W."/>
            <person name="Iyer V.N."/>
            <person name="Pollard D.A."/>
            <person name="Sackton T.B."/>
            <person name="Larracuente A.M."/>
            <person name="Singh N.D."/>
            <person name="Abad J.P."/>
            <person name="Abt D.N."/>
            <person name="Adryan B."/>
            <person name="Aguade M."/>
            <person name="Akashi H."/>
            <person name="Anderson W.W."/>
            <person name="Aquadro C.F."/>
            <person name="Ardell D.H."/>
            <person name="Arguello R."/>
            <person name="Artieri C.G."/>
            <person name="Barbash D.A."/>
            <person name="Barker D."/>
            <person name="Barsanti P."/>
            <person name="Batterham P."/>
            <person name="Batzoglou S."/>
            <person name="Begun D."/>
            <person name="Bhutkar A."/>
            <person name="Blanco E."/>
            <person name="Bosak S.A."/>
            <person name="Bradley R.K."/>
            <person name="Brand A.D."/>
            <person name="Brent M.R."/>
            <person name="Brooks A.N."/>
            <person name="Brown R.H."/>
            <person name="Butlin R.K."/>
            <person name="Caggese C."/>
            <person name="Calvi B.R."/>
            <person name="Bernardo de Carvalho A."/>
            <person name="Caspi A."/>
            <person name="Castrezana S."/>
            <person name="Celniker S.E."/>
            <person name="Chang J.L."/>
            <person name="Chapple C."/>
            <person name="Chatterji S."/>
            <person name="Chinwalla A."/>
            <person name="Civetta A."/>
            <person name="Clifton S.W."/>
            <person name="Comeron J.M."/>
            <person name="Costello J.C."/>
            <person name="Coyne J.A."/>
            <person name="Daub J."/>
            <person name="David R.G."/>
            <person name="Delcher A.L."/>
            <person name="Delehaunty K."/>
            <person name="Do C.B."/>
            <person name="Ebling H."/>
            <person name="Edwards K."/>
            <person name="Eickbush T."/>
            <person name="Evans J.D."/>
            <person name="Filipski A."/>
            <person name="Findeiss S."/>
            <person name="Freyhult E."/>
            <person name="Fulton L."/>
            <person name="Fulton R."/>
            <person name="Garcia A.C."/>
            <person name="Gardiner A."/>
            <person name="Garfield D.A."/>
            <person name="Garvin B.E."/>
            <person name="Gibson G."/>
            <person name="Gilbert D."/>
            <person name="Gnerre S."/>
            <person name="Godfrey J."/>
            <person name="Good R."/>
            <person name="Gotea V."/>
            <person name="Gravely B."/>
            <person name="Greenberg A.J."/>
            <person name="Griffiths-Jones S."/>
            <person name="Gross S."/>
            <person name="Guigo R."/>
            <person name="Gustafson E.A."/>
            <person name="Haerty W."/>
            <person name="Hahn M.W."/>
            <person name="Halligan D.L."/>
            <person name="Halpern A.L."/>
            <person name="Halter G.M."/>
            <person name="Han M.V."/>
            <person name="Heger A."/>
            <person name="Hillier L."/>
            <person name="Hinrichs A.S."/>
            <person name="Holmes I."/>
            <person name="Hoskins R.A."/>
            <person name="Hubisz M.J."/>
            <person name="Hultmark D."/>
            <person name="Huntley M.A."/>
            <person name="Jaffe D.B."/>
            <person name="Jagadeeshan S."/>
            <person name="Jeck W.R."/>
            <person name="Johnson J."/>
            <person name="Jones C.D."/>
            <person name="Jordan W.C."/>
            <person name="Karpen G.H."/>
            <person name="Kataoka E."/>
            <person name="Keightley P.D."/>
            <person name="Kheradpour P."/>
            <person name="Kirkness E.F."/>
            <person name="Koerich L.B."/>
            <person name="Kristiansen K."/>
            <person name="Kudrna D."/>
            <person name="Kulathinal R.J."/>
            <person name="Kumar S."/>
            <person name="Kwok R."/>
            <person name="Lander E."/>
            <person name="Langley C.H."/>
            <person name="Lapoint R."/>
            <person name="Lazzaro B.P."/>
            <person name="Lee S.J."/>
            <person name="Levesque L."/>
            <person name="Li R."/>
            <person name="Lin C.F."/>
            <person name="Lin M.F."/>
            <person name="Lindblad-Toh K."/>
            <person name="Llopart A."/>
            <person name="Long M."/>
            <person name="Low L."/>
            <person name="Lozovsky E."/>
            <person name="Lu J."/>
            <person name="Luo M."/>
            <person name="Machado C.A."/>
            <person name="Makalowski W."/>
            <person name="Marzo M."/>
            <person name="Matsuda M."/>
            <person name="Matzkin L."/>
            <person name="McAllister B."/>
            <person name="McBride C.S."/>
            <person name="McKernan B."/>
            <person name="McKernan K."/>
            <person name="Mendez-Lago M."/>
            <person name="Minx P."/>
            <person name="Mollenhauer M.U."/>
            <person name="Montooth K."/>
            <person name="Mount S.M."/>
            <person name="Mu X."/>
            <person name="Myers E."/>
            <person name="Negre B."/>
            <person name="Newfeld S."/>
            <person name="Nielsen R."/>
            <person name="Noor M.A."/>
            <person name="O'Grady P."/>
            <person name="Pachter L."/>
            <person name="Papaceit M."/>
            <person name="Parisi M.J."/>
            <person name="Parisi M."/>
            <person name="Parts L."/>
            <person name="Pedersen J.S."/>
            <person name="Pesole G."/>
            <person name="Phillippy A.M."/>
            <person name="Ponting C.P."/>
            <person name="Pop M."/>
            <person name="Porcelli D."/>
            <person name="Powell J.R."/>
            <person name="Prohaska S."/>
            <person name="Pruitt K."/>
            <person name="Puig M."/>
            <person name="Quesneville H."/>
            <person name="Ram K.R."/>
            <person name="Rand D."/>
            <person name="Rasmussen M.D."/>
            <person name="Reed L.K."/>
            <person name="Reenan R."/>
            <person name="Reily A."/>
            <person name="Remington K.A."/>
            <person name="Rieger T.T."/>
            <person name="Ritchie M.G."/>
            <person name="Robin C."/>
            <person name="Rogers Y.H."/>
            <person name="Rohde C."/>
            <person name="Rozas J."/>
            <person name="Rubenfield M.J."/>
            <person name="Ruiz A."/>
            <person name="Russo S."/>
            <person name="Salzberg S.L."/>
            <person name="Sanchez-Gracia A."/>
            <person name="Saranga D.J."/>
            <person name="Sato H."/>
            <person name="Schaeffer S.W."/>
            <person name="Schatz M.C."/>
            <person name="Schlenke T."/>
            <person name="Schwartz R."/>
            <person name="Segarra C."/>
            <person name="Singh R.S."/>
            <person name="Sirot L."/>
            <person name="Sirota M."/>
            <person name="Sisneros N.B."/>
            <person name="Smith C.D."/>
            <person name="Smith T.F."/>
            <person name="Spieth J."/>
            <person name="Stage D.E."/>
            <person name="Stark A."/>
            <person name="Stephan W."/>
            <person name="Strausberg R.L."/>
            <person name="Strempel S."/>
            <person name="Sturgill D."/>
            <person name="Sutton G."/>
            <person name="Sutton G.G."/>
            <person name="Tao W."/>
            <person name="Teichmann S."/>
            <person name="Tobari Y.N."/>
            <person name="Tomimura Y."/>
            <person name="Tsolas J.M."/>
            <person name="Valente V.L."/>
            <person name="Venter E."/>
            <person name="Venter J.C."/>
            <person name="Vicario S."/>
            <person name="Vieira F.G."/>
            <person name="Vilella A.J."/>
            <person name="Villasante A."/>
            <person name="Walenz B."/>
            <person name="Wang J."/>
            <person name="Wasserman M."/>
            <person name="Watts T."/>
            <person name="Wilson D."/>
            <person name="Wilson R.K."/>
            <person name="Wing R.A."/>
            <person name="Wolfner M.F."/>
            <person name="Wong A."/>
            <person name="Wong G.K."/>
            <person name="Wu C.I."/>
            <person name="Wu G."/>
            <person name="Yamamoto D."/>
            <person name="Yang H.P."/>
            <person name="Yang S.P."/>
            <person name="Yorke J.A."/>
            <person name="Yoshida K."/>
            <person name="Zdobnov E."/>
            <person name="Zhang P."/>
            <person name="Zhang Y."/>
            <person name="Zimin A.V."/>
            <person name="Baldwin J."/>
            <person name="Abdouelleil A."/>
            <person name="Abdulkadir J."/>
            <person name="Abebe A."/>
            <person name="Abera B."/>
            <person name="Abreu J."/>
            <person name="Acer S.C."/>
            <person name="Aftuck L."/>
            <person name="Alexander A."/>
            <person name="An P."/>
            <person name="Anderson E."/>
            <person name="Anderson S."/>
            <person name="Arachi H."/>
            <person name="Azer M."/>
            <person name="Bachantsang P."/>
            <person name="Barry A."/>
            <person name="Bayul T."/>
            <person name="Berlin A."/>
            <person name="Bessette D."/>
            <person name="Bloom T."/>
            <person name="Blye J."/>
            <person name="Boguslavskiy L."/>
            <person name="Bonnet C."/>
            <person name="Boukhgalter B."/>
            <person name="Bourzgui I."/>
            <person name="Brown A."/>
            <person name="Cahill P."/>
            <person name="Channer S."/>
            <person name="Cheshatsang Y."/>
            <person name="Chuda L."/>
            <person name="Citroen M."/>
            <person name="Collymore A."/>
            <person name="Cooke P."/>
            <person name="Costello M."/>
            <person name="D'Aco K."/>
            <person name="Daza R."/>
            <person name="De Haan G."/>
            <person name="DeGray S."/>
            <person name="DeMaso C."/>
            <person name="Dhargay N."/>
            <person name="Dooley K."/>
            <person name="Dooley E."/>
            <person name="Doricent M."/>
            <person name="Dorje P."/>
            <person name="Dorjee K."/>
            <person name="Dupes A."/>
            <person name="Elong R."/>
            <person name="Falk J."/>
            <person name="Farina A."/>
            <person name="Faro S."/>
            <person name="Ferguson D."/>
            <person name="Fisher S."/>
            <person name="Foley C.D."/>
            <person name="Franke A."/>
            <person name="Friedrich D."/>
            <person name="Gadbois L."/>
            <person name="Gearin G."/>
            <person name="Gearin C.R."/>
            <person name="Giannoukos G."/>
            <person name="Goode T."/>
            <person name="Graham J."/>
            <person name="Grandbois E."/>
            <person name="Grewal S."/>
            <person name="Gyaltsen K."/>
            <person name="Hafez N."/>
            <person name="Hagos B."/>
            <person name="Hall J."/>
            <person name="Henson C."/>
            <person name="Hollinger A."/>
            <person name="Honan T."/>
            <person name="Huard M.D."/>
            <person name="Hughes L."/>
            <person name="Hurhula B."/>
            <person name="Husby M.E."/>
            <person name="Kamat A."/>
            <person name="Kanga B."/>
            <person name="Kashin S."/>
            <person name="Khazanovich D."/>
            <person name="Kisner P."/>
            <person name="Lance K."/>
            <person name="Lara M."/>
            <person name="Lee W."/>
            <person name="Lennon N."/>
            <person name="Letendre F."/>
            <person name="LeVine R."/>
            <person name="Lipovsky A."/>
            <person name="Liu X."/>
            <person name="Liu J."/>
            <person name="Liu S."/>
            <person name="Lokyitsang T."/>
            <person name="Lokyitsang Y."/>
            <person name="Lubonja R."/>
            <person name="Lui A."/>
            <person name="MacDonald P."/>
            <person name="Magnisalis V."/>
            <person name="Maru K."/>
            <person name="Matthews C."/>
            <person name="McCusker W."/>
            <person name="McDonough S."/>
            <person name="Mehta T."/>
            <person name="Meldrim J."/>
            <person name="Meneus L."/>
            <person name="Mihai O."/>
            <person name="Mihalev A."/>
            <person name="Mihova T."/>
            <person name="Mittelman R."/>
            <person name="Mlenga V."/>
            <person name="Montmayeur A."/>
            <person name="Mulrain L."/>
            <person name="Navidi A."/>
            <person name="Naylor J."/>
            <person name="Negash T."/>
            <person name="Nguyen T."/>
            <person name="Nguyen N."/>
            <person name="Nicol R."/>
            <person name="Norbu C."/>
            <person name="Norbu N."/>
            <person name="Novod N."/>
            <person name="O'Neill B."/>
            <person name="Osman S."/>
            <person name="Markiewicz E."/>
            <person name="Oyono O.L."/>
            <person name="Patti C."/>
            <person name="Phunkhang P."/>
            <person name="Pierre F."/>
            <person name="Priest M."/>
            <person name="Raghuraman S."/>
            <person name="Rege F."/>
            <person name="Reyes R."/>
            <person name="Rise C."/>
            <person name="Rogov P."/>
            <person name="Ross K."/>
            <person name="Ryan E."/>
            <person name="Settipalli S."/>
            <person name="Shea T."/>
            <person name="Sherpa N."/>
            <person name="Shi L."/>
            <person name="Shih D."/>
            <person name="Sparrow T."/>
            <person name="Spaulding J."/>
            <person name="Stalker J."/>
            <person name="Stange-Thomann N."/>
            <person name="Stavropoulos S."/>
            <person name="Stone C."/>
            <person name="Strader C."/>
            <person name="Tesfaye S."/>
            <person name="Thomson T."/>
            <person name="Thoulutsang Y."/>
            <person name="Thoulutsang D."/>
            <person name="Topham K."/>
            <person name="Topping I."/>
            <person name="Tsamla T."/>
            <person name="Vassiliev H."/>
            <person name="Vo A."/>
            <person name="Wangchuk T."/>
            <person name="Wangdi T."/>
            <person name="Weiand M."/>
            <person name="Wilkinson J."/>
            <person name="Wilson A."/>
            <person name="Yadav S."/>
            <person name="Young G."/>
            <person name="Yu Q."/>
            <person name="Zembek L."/>
            <person name="Zhong D."/>
            <person name="Zimmer A."/>
            <person name="Zwirko Z."/>
            <person name="Jaffe D.B."/>
            <person name="Alvarez P."/>
            <person name="Brockman W."/>
            <person name="Butler J."/>
            <person name="Chin C."/>
            <person name="Gnerre S."/>
            <person name="Grabherr M."/>
            <person name="Kleber M."/>
            <person name="Mauceli E."/>
            <person name="MacCallum I."/>
        </authorList>
    </citation>
    <scope>NUCLEOTIDE SEQUENCE [LARGE SCALE GENOMIC DNA]</scope>
    <source>
        <strain evidence="9">TSC#15010-1051.87</strain>
        <strain evidence="10">Tucson 15010-1051.87</strain>
    </source>
</reference>
<feature type="domain" description="RRM" evidence="8">
    <location>
        <begin position="276"/>
        <end position="349"/>
    </location>
</feature>